<name>A0AAE3QIZ8_9HYPH</name>
<protein>
    <submittedName>
        <fullName evidence="3">Diguanylate cyclase</fullName>
        <ecNumber evidence="3">2.7.7.65</ecNumber>
    </submittedName>
</protein>
<dbReference type="InterPro" id="IPR007892">
    <property type="entry name" value="CHASE4"/>
</dbReference>
<sequence length="499" mass="54428">MRIDEGQISGLSGSWMIRGIHAACAVFVVLFAASVFLVLDYSVYQANRAGLATERKLVQQEFKHQINEVVKYQAELTFRDDTFAEVTKPDTSDAFVKQRLLDWLWADFGFSWMVLTDDRHRSRLTVRNGEKVAADAADELLFWIDDLLYEATQNYWAELRRRDGGFELQAQPSDRDTLSAPIPYIHAADMRMINGSLSIVVVQAVVPKTGFIPTNSAQPVLMVTVKPISAKMLDVMSARLGIGNLHVASEEEEGERPGAFTPVGNGFTDGPYMVVWTPNSPGPYIWRSASPSVAVLAVLAAFAMAFIGWRFGALVRALQKSESINRFMAKHDTLTGVANRGGFEEALRREVQREPPQPFAIIAVDLDKFKAVNDQHGHGAGDAVLKAIASRFAARVGDRGIVARQGGDEFMVLIPDATDRAEITALANGFVYDAQVPVVADDLLLAIGGSAGFAFYPEHGRNVRDLVHAADEALYAAKNGGRNRAVVAGDVSGASTQVA</sequence>
<dbReference type="RefSeq" id="WP_311788212.1">
    <property type="nucleotide sequence ID" value="NZ_JALDYY010000014.1"/>
</dbReference>
<dbReference type="Gene3D" id="3.30.70.270">
    <property type="match status" value="1"/>
</dbReference>
<dbReference type="PANTHER" id="PTHR46663">
    <property type="entry name" value="DIGUANYLATE CYCLASE DGCT-RELATED"/>
    <property type="match status" value="1"/>
</dbReference>
<evidence type="ECO:0000259" key="2">
    <source>
        <dbReference type="PROSITE" id="PS50887"/>
    </source>
</evidence>
<evidence type="ECO:0000313" key="4">
    <source>
        <dbReference type="Proteomes" id="UP001161580"/>
    </source>
</evidence>
<dbReference type="SUPFAM" id="SSF55073">
    <property type="entry name" value="Nucleotide cyclase"/>
    <property type="match status" value="1"/>
</dbReference>
<reference evidence="3" key="1">
    <citation type="submission" date="2022-03" db="EMBL/GenBank/DDBJ databases">
        <title>Fererhizobium litorale gen. nov., sp. nov., isolated from sandy sediments of the Sea of Japan seashore.</title>
        <authorList>
            <person name="Romanenko L."/>
            <person name="Kurilenko V."/>
            <person name="Otstavnykh N."/>
            <person name="Svetashev V."/>
            <person name="Tekutyeva L."/>
            <person name="Isaeva M."/>
            <person name="Mikhailov V."/>
        </authorList>
    </citation>
    <scope>NUCLEOTIDE SEQUENCE</scope>
    <source>
        <strain evidence="3">KMM 9576</strain>
    </source>
</reference>
<keyword evidence="3" id="KW-0808">Transferase</keyword>
<dbReference type="Proteomes" id="UP001161580">
    <property type="component" value="Unassembled WGS sequence"/>
</dbReference>
<dbReference type="Pfam" id="PF05228">
    <property type="entry name" value="CHASE4"/>
    <property type="match status" value="1"/>
</dbReference>
<dbReference type="EC" id="2.7.7.65" evidence="3"/>
<feature type="transmembrane region" description="Helical" evidence="1">
    <location>
        <begin position="20"/>
        <end position="39"/>
    </location>
</feature>
<feature type="transmembrane region" description="Helical" evidence="1">
    <location>
        <begin position="293"/>
        <end position="312"/>
    </location>
</feature>
<dbReference type="Pfam" id="PF00990">
    <property type="entry name" value="GGDEF"/>
    <property type="match status" value="1"/>
</dbReference>
<dbReference type="PROSITE" id="PS50887">
    <property type="entry name" value="GGDEF"/>
    <property type="match status" value="1"/>
</dbReference>
<evidence type="ECO:0000313" key="3">
    <source>
        <dbReference type="EMBL" id="MDI7924291.1"/>
    </source>
</evidence>
<dbReference type="NCBIfam" id="TIGR00254">
    <property type="entry name" value="GGDEF"/>
    <property type="match status" value="1"/>
</dbReference>
<dbReference type="InterPro" id="IPR000160">
    <property type="entry name" value="GGDEF_dom"/>
</dbReference>
<organism evidence="3 4">
    <name type="scientific">Ferirhizobium litorale</name>
    <dbReference type="NCBI Taxonomy" id="2927786"/>
    <lineage>
        <taxon>Bacteria</taxon>
        <taxon>Pseudomonadati</taxon>
        <taxon>Pseudomonadota</taxon>
        <taxon>Alphaproteobacteria</taxon>
        <taxon>Hyphomicrobiales</taxon>
        <taxon>Rhizobiaceae</taxon>
        <taxon>Ferirhizobium</taxon>
    </lineage>
</organism>
<dbReference type="InterPro" id="IPR043128">
    <property type="entry name" value="Rev_trsase/Diguanyl_cyclase"/>
</dbReference>
<dbReference type="PANTHER" id="PTHR46663:SF2">
    <property type="entry name" value="GGDEF DOMAIN-CONTAINING PROTEIN"/>
    <property type="match status" value="1"/>
</dbReference>
<dbReference type="AlphaFoldDB" id="A0AAE3QIZ8"/>
<feature type="domain" description="GGDEF" evidence="2">
    <location>
        <begin position="357"/>
        <end position="490"/>
    </location>
</feature>
<dbReference type="InterPro" id="IPR052163">
    <property type="entry name" value="DGC-Regulatory_Protein"/>
</dbReference>
<keyword evidence="1" id="KW-0472">Membrane</keyword>
<keyword evidence="4" id="KW-1185">Reference proteome</keyword>
<dbReference type="InterPro" id="IPR029787">
    <property type="entry name" value="Nucleotide_cyclase"/>
</dbReference>
<dbReference type="SMART" id="SM00267">
    <property type="entry name" value="GGDEF"/>
    <property type="match status" value="1"/>
</dbReference>
<keyword evidence="3" id="KW-0548">Nucleotidyltransferase</keyword>
<comment type="caution">
    <text evidence="3">The sequence shown here is derived from an EMBL/GenBank/DDBJ whole genome shotgun (WGS) entry which is preliminary data.</text>
</comment>
<keyword evidence="1" id="KW-0812">Transmembrane</keyword>
<keyword evidence="1" id="KW-1133">Transmembrane helix</keyword>
<dbReference type="CDD" id="cd01949">
    <property type="entry name" value="GGDEF"/>
    <property type="match status" value="1"/>
</dbReference>
<accession>A0AAE3QIZ8</accession>
<gene>
    <name evidence="3" type="ORF">MRS75_19695</name>
</gene>
<evidence type="ECO:0000256" key="1">
    <source>
        <dbReference type="SAM" id="Phobius"/>
    </source>
</evidence>
<dbReference type="GO" id="GO:0052621">
    <property type="term" value="F:diguanylate cyclase activity"/>
    <property type="evidence" value="ECO:0007669"/>
    <property type="project" value="UniProtKB-EC"/>
</dbReference>
<proteinExistence type="predicted"/>
<dbReference type="EMBL" id="JALDYZ010000013">
    <property type="protein sequence ID" value="MDI7924291.1"/>
    <property type="molecule type" value="Genomic_DNA"/>
</dbReference>